<evidence type="ECO:0000256" key="1">
    <source>
        <dbReference type="SAM" id="MobiDB-lite"/>
    </source>
</evidence>
<organism evidence="2 3">
    <name type="scientific">Winogradskya humida</name>
    <dbReference type="NCBI Taxonomy" id="113566"/>
    <lineage>
        <taxon>Bacteria</taxon>
        <taxon>Bacillati</taxon>
        <taxon>Actinomycetota</taxon>
        <taxon>Actinomycetes</taxon>
        <taxon>Micromonosporales</taxon>
        <taxon>Micromonosporaceae</taxon>
        <taxon>Winogradskya</taxon>
    </lineage>
</organism>
<feature type="region of interest" description="Disordered" evidence="1">
    <location>
        <begin position="1"/>
        <end position="38"/>
    </location>
</feature>
<evidence type="ECO:0000313" key="2">
    <source>
        <dbReference type="EMBL" id="GIE22257.1"/>
    </source>
</evidence>
<keyword evidence="3" id="KW-1185">Reference proteome</keyword>
<protein>
    <submittedName>
        <fullName evidence="2">Uncharacterized protein</fullName>
    </submittedName>
</protein>
<gene>
    <name evidence="2" type="ORF">Ahu01nite_053590</name>
</gene>
<dbReference type="EMBL" id="BOMN01000070">
    <property type="protein sequence ID" value="GIE22257.1"/>
    <property type="molecule type" value="Genomic_DNA"/>
</dbReference>
<comment type="caution">
    <text evidence="2">The sequence shown here is derived from an EMBL/GenBank/DDBJ whole genome shotgun (WGS) entry which is preliminary data.</text>
</comment>
<sequence length="80" mass="8463">MAVTATSSRRTVELPSVEEPVSPNISKTIAPRAPAPPAISTNYGKRMASITAETDIEAPLATVWAGVDRAIIEMRAVLES</sequence>
<accession>A0ABQ3ZUQ1</accession>
<evidence type="ECO:0000313" key="3">
    <source>
        <dbReference type="Proteomes" id="UP000603200"/>
    </source>
</evidence>
<dbReference type="Proteomes" id="UP000603200">
    <property type="component" value="Unassembled WGS sequence"/>
</dbReference>
<proteinExistence type="predicted"/>
<name>A0ABQ3ZUQ1_9ACTN</name>
<reference evidence="2 3" key="1">
    <citation type="submission" date="2021-01" db="EMBL/GenBank/DDBJ databases">
        <title>Whole genome shotgun sequence of Actinoplanes humidus NBRC 14915.</title>
        <authorList>
            <person name="Komaki H."/>
            <person name="Tamura T."/>
        </authorList>
    </citation>
    <scope>NUCLEOTIDE SEQUENCE [LARGE SCALE GENOMIC DNA]</scope>
    <source>
        <strain evidence="2 3">NBRC 14915</strain>
    </source>
</reference>